<evidence type="ECO:0000313" key="4">
    <source>
        <dbReference type="Proteomes" id="UP000193642"/>
    </source>
</evidence>
<accession>A0A1Y2CW90</accession>
<name>A0A1Y2CW90_9FUNG</name>
<dbReference type="PANTHER" id="PTHR23011">
    <property type="entry name" value="CYCLIC NUCLEOTIDE-BINDING DOMAIN CONTAINING PROTEIN"/>
    <property type="match status" value="1"/>
</dbReference>
<dbReference type="PROSITE" id="PS50042">
    <property type="entry name" value="CNMP_BINDING_3"/>
    <property type="match status" value="1"/>
</dbReference>
<dbReference type="STRING" id="329046.A0A1Y2CW90"/>
<organism evidence="3 4">
    <name type="scientific">Rhizoclosmatium globosum</name>
    <dbReference type="NCBI Taxonomy" id="329046"/>
    <lineage>
        <taxon>Eukaryota</taxon>
        <taxon>Fungi</taxon>
        <taxon>Fungi incertae sedis</taxon>
        <taxon>Chytridiomycota</taxon>
        <taxon>Chytridiomycota incertae sedis</taxon>
        <taxon>Chytridiomycetes</taxon>
        <taxon>Chytridiales</taxon>
        <taxon>Chytriomycetaceae</taxon>
        <taxon>Rhizoclosmatium</taxon>
    </lineage>
</organism>
<feature type="compositionally biased region" description="Low complexity" evidence="1">
    <location>
        <begin position="185"/>
        <end position="195"/>
    </location>
</feature>
<dbReference type="InterPro" id="IPR014710">
    <property type="entry name" value="RmlC-like_jellyroll"/>
</dbReference>
<dbReference type="Gene3D" id="2.60.120.10">
    <property type="entry name" value="Jelly Rolls"/>
    <property type="match status" value="1"/>
</dbReference>
<dbReference type="PANTHER" id="PTHR23011:SF28">
    <property type="entry name" value="CYCLIC NUCLEOTIDE-BINDING DOMAIN CONTAINING PROTEIN"/>
    <property type="match status" value="1"/>
</dbReference>
<reference evidence="3 4" key="1">
    <citation type="submission" date="2016-07" db="EMBL/GenBank/DDBJ databases">
        <title>Pervasive Adenine N6-methylation of Active Genes in Fungi.</title>
        <authorList>
            <consortium name="DOE Joint Genome Institute"/>
            <person name="Mondo S.J."/>
            <person name="Dannebaum R.O."/>
            <person name="Kuo R.C."/>
            <person name="Labutti K."/>
            <person name="Haridas S."/>
            <person name="Kuo A."/>
            <person name="Salamov A."/>
            <person name="Ahrendt S.R."/>
            <person name="Lipzen A."/>
            <person name="Sullivan W."/>
            <person name="Andreopoulos W.B."/>
            <person name="Clum A."/>
            <person name="Lindquist E."/>
            <person name="Daum C."/>
            <person name="Ramamoorthy G.K."/>
            <person name="Gryganskyi A."/>
            <person name="Culley D."/>
            <person name="Magnuson J.K."/>
            <person name="James T.Y."/>
            <person name="O'Malley M.A."/>
            <person name="Stajich J.E."/>
            <person name="Spatafora J.W."/>
            <person name="Visel A."/>
            <person name="Grigoriev I.V."/>
        </authorList>
    </citation>
    <scope>NUCLEOTIDE SEQUENCE [LARGE SCALE GENOMIC DNA]</scope>
    <source>
        <strain evidence="3 4">JEL800</strain>
    </source>
</reference>
<feature type="domain" description="Cyclic nucleotide-binding" evidence="2">
    <location>
        <begin position="79"/>
        <end position="175"/>
    </location>
</feature>
<sequence length="397" mass="44463">MLDLAVSGKSANGETSVVVLDILCFESRRGSVGDSGEFRTRESKSQTIYSAKIRALMMERRSSNVVKAIQKLLFLRSNFLFHLTSDQQWQLCSSMHYYVFQKGAVATREGQERRSVYFILSGECEVISKQKGIRNHLSTGDMFGNATKGKWTATVSCKEVTEVLVVQRNDYAEIINLGNDDQIQTTSTTSPSSHTFLATSHTPAPQTSRNRIQIFSFNPQEPIIHEGVENFSVFWILSGTVRAVKLVPFLKQPVPIQEEGRKKKYALAEYEPGVTIIKTGEKVVMQLLTIRELGVGDHFPDMIGWESDSESEERGSRDYLKGIGSRSNLLARLSDTSPSRPDSRAYISIIANTNVEILGMTRLDYVRLATPDMIAETVVEAKKLRIPLNILQQSILN</sequence>
<dbReference type="EMBL" id="MCGO01000005">
    <property type="protein sequence ID" value="ORY51298.1"/>
    <property type="molecule type" value="Genomic_DNA"/>
</dbReference>
<protein>
    <recommendedName>
        <fullName evidence="2">Cyclic nucleotide-binding domain-containing protein</fullName>
    </recommendedName>
</protein>
<evidence type="ECO:0000259" key="2">
    <source>
        <dbReference type="PROSITE" id="PS50042"/>
    </source>
</evidence>
<comment type="caution">
    <text evidence="3">The sequence shown here is derived from an EMBL/GenBank/DDBJ whole genome shotgun (WGS) entry which is preliminary data.</text>
</comment>
<dbReference type="CDD" id="cd00038">
    <property type="entry name" value="CAP_ED"/>
    <property type="match status" value="1"/>
</dbReference>
<dbReference type="Pfam" id="PF00027">
    <property type="entry name" value="cNMP_binding"/>
    <property type="match status" value="1"/>
</dbReference>
<proteinExistence type="predicted"/>
<feature type="region of interest" description="Disordered" evidence="1">
    <location>
        <begin position="183"/>
        <end position="204"/>
    </location>
</feature>
<dbReference type="Proteomes" id="UP000193642">
    <property type="component" value="Unassembled WGS sequence"/>
</dbReference>
<gene>
    <name evidence="3" type="ORF">BCR33DRAFT_780302</name>
</gene>
<dbReference type="SMART" id="SM00100">
    <property type="entry name" value="cNMP"/>
    <property type="match status" value="1"/>
</dbReference>
<dbReference type="InterPro" id="IPR000595">
    <property type="entry name" value="cNMP-bd_dom"/>
</dbReference>
<evidence type="ECO:0000313" key="3">
    <source>
        <dbReference type="EMBL" id="ORY51298.1"/>
    </source>
</evidence>
<evidence type="ECO:0000256" key="1">
    <source>
        <dbReference type="SAM" id="MobiDB-lite"/>
    </source>
</evidence>
<keyword evidence="4" id="KW-1185">Reference proteome</keyword>
<dbReference type="SUPFAM" id="SSF51206">
    <property type="entry name" value="cAMP-binding domain-like"/>
    <property type="match status" value="1"/>
</dbReference>
<dbReference type="OrthoDB" id="417078at2759"/>
<dbReference type="InterPro" id="IPR018490">
    <property type="entry name" value="cNMP-bd_dom_sf"/>
</dbReference>
<dbReference type="AlphaFoldDB" id="A0A1Y2CW90"/>